<organism evidence="1 2">
    <name type="scientific">Pyxidicoccus parkwayensis</name>
    <dbReference type="NCBI Taxonomy" id="2813578"/>
    <lineage>
        <taxon>Bacteria</taxon>
        <taxon>Pseudomonadati</taxon>
        <taxon>Myxococcota</taxon>
        <taxon>Myxococcia</taxon>
        <taxon>Myxococcales</taxon>
        <taxon>Cystobacterineae</taxon>
        <taxon>Myxococcaceae</taxon>
        <taxon>Pyxidicoccus</taxon>
    </lineage>
</organism>
<dbReference type="Pfam" id="PF04338">
    <property type="entry name" value="DUF481"/>
    <property type="match status" value="1"/>
</dbReference>
<dbReference type="InterPro" id="IPR007433">
    <property type="entry name" value="DUF481"/>
</dbReference>
<sequence length="276" mass="29920">MNSLLLTLAVLAQTSTPASDADAAPQAPVDVKEAAAEEDEELAPWSGSFGLGFSLFTGNTDEFMLTGNALADHESPEWAATLEADGAYGEAAASEEEDGGREVNAKELGGWARGEYRATPMWSAYGKLGAEADHPANLELRTEVEAGVGITLLEQRVKSNELFLRGYLGAHFAKDRRFEYGPEYRNLPDVDHWSPAVGVAFRYDINERVKLREDASLHPKFFGDERVLLDSTTKLSVNLTGRFAITTFFSVKHDSAPAEGAVRTDTALTLGGEFTL</sequence>
<dbReference type="InterPro" id="IPR011250">
    <property type="entry name" value="OMP/PagP_B-barrel"/>
</dbReference>
<protein>
    <submittedName>
        <fullName evidence="1">DUF481 domain-containing protein</fullName>
    </submittedName>
</protein>
<evidence type="ECO:0000313" key="2">
    <source>
        <dbReference type="Proteomes" id="UP000662747"/>
    </source>
</evidence>
<reference evidence="1 2" key="1">
    <citation type="submission" date="2021-02" db="EMBL/GenBank/DDBJ databases">
        <title>De Novo genome assembly of isolated myxobacteria.</title>
        <authorList>
            <person name="Stevens D.C."/>
        </authorList>
    </citation>
    <scope>NUCLEOTIDE SEQUENCE [LARGE SCALE GENOMIC DNA]</scope>
    <source>
        <strain evidence="2">SCPEA02</strain>
    </source>
</reference>
<accession>A0ABX7P840</accession>
<evidence type="ECO:0000313" key="1">
    <source>
        <dbReference type="EMBL" id="QSQ26678.1"/>
    </source>
</evidence>
<proteinExistence type="predicted"/>
<keyword evidence="2" id="KW-1185">Reference proteome</keyword>
<name>A0ABX7P840_9BACT</name>
<dbReference type="RefSeq" id="WP_206728223.1">
    <property type="nucleotide sequence ID" value="NZ_CP071090.1"/>
</dbReference>
<dbReference type="Proteomes" id="UP000662747">
    <property type="component" value="Chromosome"/>
</dbReference>
<dbReference type="SUPFAM" id="SSF56925">
    <property type="entry name" value="OMPA-like"/>
    <property type="match status" value="1"/>
</dbReference>
<gene>
    <name evidence="1" type="ORF">JY651_17860</name>
</gene>
<dbReference type="EMBL" id="CP071090">
    <property type="protein sequence ID" value="QSQ26678.1"/>
    <property type="molecule type" value="Genomic_DNA"/>
</dbReference>